<name>A0A9J6ZHC0_9BACL</name>
<dbReference type="EMBL" id="CP097899">
    <property type="protein sequence ID" value="URN95129.1"/>
    <property type="molecule type" value="Genomic_DNA"/>
</dbReference>
<dbReference type="KEGG" id="plig:NAG76_02400"/>
<dbReference type="Proteomes" id="UP001056756">
    <property type="component" value="Chromosome"/>
</dbReference>
<gene>
    <name evidence="1" type="ORF">NAG76_02400</name>
</gene>
<sequence length="176" mass="20665">MAPRVYLFLEEKEFVLEAWENANLEIKRCVDNHQLTVYPGHNSNHADIEIKCENIELTLKFSLRDLWQEKSLMLTSINQSVVYDINDENFDYWDTIPPFGVVELFGIDFNRGKETTEAEVEAFCLLLNHFLLKHFMMYVFLEREIQLVLPNILNLNSNLKEFSHNGVKGYRVANFG</sequence>
<evidence type="ECO:0000313" key="1">
    <source>
        <dbReference type="EMBL" id="URN95129.1"/>
    </source>
</evidence>
<proteinExistence type="predicted"/>
<dbReference type="AlphaFoldDB" id="A0A9J6ZHC0"/>
<protein>
    <submittedName>
        <fullName evidence="1">Uncharacterized protein</fullName>
    </submittedName>
</protein>
<accession>A0A9J6ZHC0</accession>
<organism evidence="1 2">
    <name type="scientific">Candidatus Pristimantibacillus lignocellulolyticus</name>
    <dbReference type="NCBI Taxonomy" id="2994561"/>
    <lineage>
        <taxon>Bacteria</taxon>
        <taxon>Bacillati</taxon>
        <taxon>Bacillota</taxon>
        <taxon>Bacilli</taxon>
        <taxon>Bacillales</taxon>
        <taxon>Paenibacillaceae</taxon>
        <taxon>Candidatus Pristimantibacillus</taxon>
    </lineage>
</organism>
<evidence type="ECO:0000313" key="2">
    <source>
        <dbReference type="Proteomes" id="UP001056756"/>
    </source>
</evidence>
<reference evidence="1" key="1">
    <citation type="submission" date="2022-05" db="EMBL/GenBank/DDBJ databases">
        <title>Novel bacterial taxa in a minimal lignocellulolytic consortium and its capacity to transform plastics disclosed by genome-resolved metagenomics.</title>
        <authorList>
            <person name="Rodriguez C.A.D."/>
            <person name="Diaz-Garcia L."/>
            <person name="Herrera K."/>
            <person name="Tarazona N.A."/>
            <person name="Sproer C."/>
            <person name="Overmann J."/>
            <person name="Jimenez D.J."/>
        </authorList>
    </citation>
    <scope>NUCLEOTIDE SEQUENCE</scope>
    <source>
        <strain evidence="1">MAG5</strain>
    </source>
</reference>